<evidence type="ECO:0000313" key="2">
    <source>
        <dbReference type="Proteomes" id="UP001335648"/>
    </source>
</evidence>
<dbReference type="EMBL" id="JAULUE010002068">
    <property type="protein sequence ID" value="KAK5875478.1"/>
    <property type="molecule type" value="Genomic_DNA"/>
</dbReference>
<comment type="caution">
    <text evidence="1">The sequence shown here is derived from an EMBL/GenBank/DDBJ whole genome shotgun (WGS) entry which is preliminary data.</text>
</comment>
<dbReference type="Proteomes" id="UP001335648">
    <property type="component" value="Unassembled WGS sequence"/>
</dbReference>
<gene>
    <name evidence="1" type="ORF">CesoFtcFv8_026558</name>
</gene>
<accession>A0AAN8AZU1</accession>
<sequence length="114" mass="12766">MFFIKQQQSASCTQLLITHQTRKASSLSCRQEAAFQAKIQQVWVLLDQHSDSATLTLRMNLLSTHLPTQGCTLIMDPVLHLFNRLLPLEPLGVHCSGRLQTQLQDLLASLPTIS</sequence>
<proteinExistence type="predicted"/>
<keyword evidence="2" id="KW-1185">Reference proteome</keyword>
<dbReference type="AlphaFoldDB" id="A0AAN8AZU1"/>
<name>A0AAN8AZU1_9TELE</name>
<protein>
    <submittedName>
        <fullName evidence="1">Uncharacterized protein</fullName>
    </submittedName>
</protein>
<organism evidence="1 2">
    <name type="scientific">Champsocephalus esox</name>
    <name type="common">pike icefish</name>
    <dbReference type="NCBI Taxonomy" id="159716"/>
    <lineage>
        <taxon>Eukaryota</taxon>
        <taxon>Metazoa</taxon>
        <taxon>Chordata</taxon>
        <taxon>Craniata</taxon>
        <taxon>Vertebrata</taxon>
        <taxon>Euteleostomi</taxon>
        <taxon>Actinopterygii</taxon>
        <taxon>Neopterygii</taxon>
        <taxon>Teleostei</taxon>
        <taxon>Neoteleostei</taxon>
        <taxon>Acanthomorphata</taxon>
        <taxon>Eupercaria</taxon>
        <taxon>Perciformes</taxon>
        <taxon>Notothenioidei</taxon>
        <taxon>Channichthyidae</taxon>
        <taxon>Champsocephalus</taxon>
    </lineage>
</organism>
<evidence type="ECO:0000313" key="1">
    <source>
        <dbReference type="EMBL" id="KAK5875478.1"/>
    </source>
</evidence>
<reference evidence="1 2" key="1">
    <citation type="journal article" date="2023" name="Mol. Biol. Evol.">
        <title>Genomics of Secondarily Temperate Adaptation in the Only Non-Antarctic Icefish.</title>
        <authorList>
            <person name="Rivera-Colon A.G."/>
            <person name="Rayamajhi N."/>
            <person name="Minhas B.F."/>
            <person name="Madrigal G."/>
            <person name="Bilyk K.T."/>
            <person name="Yoon V."/>
            <person name="Hune M."/>
            <person name="Gregory S."/>
            <person name="Cheng C.H.C."/>
            <person name="Catchen J.M."/>
        </authorList>
    </citation>
    <scope>NUCLEOTIDE SEQUENCE [LARGE SCALE GENOMIC DNA]</scope>
    <source>
        <strain evidence="1">JC2023a</strain>
    </source>
</reference>